<keyword evidence="2" id="KW-1133">Transmembrane helix</keyword>
<feature type="domain" description="HD/PDEase" evidence="3">
    <location>
        <begin position="538"/>
        <end position="696"/>
    </location>
</feature>
<evidence type="ECO:0000256" key="1">
    <source>
        <dbReference type="SAM" id="MobiDB-lite"/>
    </source>
</evidence>
<dbReference type="Pfam" id="PF07698">
    <property type="entry name" value="7TM-7TMR_HD"/>
    <property type="match status" value="1"/>
</dbReference>
<dbReference type="SMART" id="SM00471">
    <property type="entry name" value="HDc"/>
    <property type="match status" value="1"/>
</dbReference>
<feature type="compositionally biased region" description="Basic and acidic residues" evidence="1">
    <location>
        <begin position="754"/>
        <end position="763"/>
    </location>
</feature>
<dbReference type="InterPro" id="IPR003607">
    <property type="entry name" value="HD/PDEase_dom"/>
</dbReference>
<protein>
    <submittedName>
        <fullName evidence="4">HDIG domain-containing protein</fullName>
    </submittedName>
</protein>
<feature type="transmembrane region" description="Helical" evidence="2">
    <location>
        <begin position="486"/>
        <end position="509"/>
    </location>
</feature>
<dbReference type="AlphaFoldDB" id="A0A8J6Y4N6"/>
<evidence type="ECO:0000256" key="2">
    <source>
        <dbReference type="SAM" id="Phobius"/>
    </source>
</evidence>
<dbReference type="InterPro" id="IPR006674">
    <property type="entry name" value="HD_domain"/>
</dbReference>
<evidence type="ECO:0000259" key="3">
    <source>
        <dbReference type="SMART" id="SM00471"/>
    </source>
</evidence>
<dbReference type="Pfam" id="PF01966">
    <property type="entry name" value="HD"/>
    <property type="match status" value="1"/>
</dbReference>
<dbReference type="PANTHER" id="PTHR36442">
    <property type="entry name" value="CYCLIC-DI-AMP PHOSPHODIESTERASE PGPH"/>
    <property type="match status" value="1"/>
</dbReference>
<sequence length="775" mass="83545">MKKNGRRLAEGRSSTTRIERGLEEGASWWDGLLGSPVLWAVIAIVGCTWLVLPRVGSGPPDWQPGEVASFDLVIPVDTTLPDEAATRAAREEAAASVLPVYDLEPRLRLELEDELHILFGGCRERQEAGEENVASIEAITDLRATEAMLRILESSSCSEPLENALVSVVGQVFRDHIVDDRRAMERRGSRGVTIRNIASGGERIAGLDELGAAVDVRTGLGQALNAMLLERPAVARRWIKPVGDFLEANVGPDLVFNRADTLQRGRAVAAAVLPRSRELRRGQVLVRRGDTVTEEVADTLLVFQRQRRDVTSSARIAGIGLLVGLMVIGWWPAMGRSSSPSERRRRLSSILILVLLFAAADRLGLFIANAVAFNSQGEALSTVEAYLWGLPFAAGPVTVLVLFGLQPALLFALCGAGVAGVMLGGDFSLAVYALASGAIGAFAAQRSRDRASLSRVGAIIGIANIVLVLILQLYQGLPDSLSTIGLSAACALVGGAVSVGVVSFLLPVLEGLFGITTNSRLLELSNQNLPLLKRLSLEAPGTYQHSLSVSNLAEAGADAVGGNALLLRVCAYYHDVGKLVKPDYFVENQRNGNPHDTLLPSMSALVIQSHVKEGLEIAREAKLPLPIRQGIATHHGTKVIRYFFNRAQERGLKDKTEVRESDYRYVGPKPPTKELGILLLADAVEAAARTLENPSPAKIQAMIDKIFNNALEDGQLDDCDLTFSELDKVASAFLWVLTNMYHHRIDYPGFDFNRRQQTGDKGPHQVGSKAGSAGS</sequence>
<keyword evidence="2" id="KW-0472">Membrane</keyword>
<dbReference type="EMBL" id="JACXWA010000031">
    <property type="protein sequence ID" value="MBD3870097.1"/>
    <property type="molecule type" value="Genomic_DNA"/>
</dbReference>
<accession>A0A8J6Y4N6</accession>
<evidence type="ECO:0000313" key="5">
    <source>
        <dbReference type="Proteomes" id="UP000598633"/>
    </source>
</evidence>
<proteinExistence type="predicted"/>
<feature type="transmembrane region" description="Helical" evidence="2">
    <location>
        <begin position="385"/>
        <end position="403"/>
    </location>
</feature>
<feature type="transmembrane region" description="Helical" evidence="2">
    <location>
        <begin position="351"/>
        <end position="373"/>
    </location>
</feature>
<dbReference type="Gene3D" id="1.10.3210.10">
    <property type="entry name" value="Hypothetical protein af1432"/>
    <property type="match status" value="1"/>
</dbReference>
<feature type="transmembrane region" description="Helical" evidence="2">
    <location>
        <begin position="314"/>
        <end position="331"/>
    </location>
</feature>
<dbReference type="InterPro" id="IPR011624">
    <property type="entry name" value="Metal-dep_PHydrolase_7TM_extra"/>
</dbReference>
<dbReference type="Pfam" id="PF07697">
    <property type="entry name" value="7TMR-HDED"/>
    <property type="match status" value="1"/>
</dbReference>
<evidence type="ECO:0000313" key="4">
    <source>
        <dbReference type="EMBL" id="MBD3870097.1"/>
    </source>
</evidence>
<dbReference type="SUPFAM" id="SSF109604">
    <property type="entry name" value="HD-domain/PDEase-like"/>
    <property type="match status" value="1"/>
</dbReference>
<feature type="transmembrane region" description="Helical" evidence="2">
    <location>
        <begin position="409"/>
        <end position="435"/>
    </location>
</feature>
<reference evidence="4 5" key="1">
    <citation type="submission" date="2020-08" db="EMBL/GenBank/DDBJ databases">
        <title>Acidobacteriota in marine sediments use diverse sulfur dissimilation pathways.</title>
        <authorList>
            <person name="Wasmund K."/>
        </authorList>
    </citation>
    <scope>NUCLEOTIDE SEQUENCE [LARGE SCALE GENOMIC DNA]</scope>
    <source>
        <strain evidence="4">MAG AM3-A</strain>
    </source>
</reference>
<dbReference type="InterPro" id="IPR052722">
    <property type="entry name" value="PgpH_phosphodiesterase"/>
</dbReference>
<name>A0A8J6Y4N6_9BACT</name>
<keyword evidence="2" id="KW-0812">Transmembrane</keyword>
<gene>
    <name evidence="4" type="ORF">IFJ97_01905</name>
</gene>
<dbReference type="InterPro" id="IPR006675">
    <property type="entry name" value="HDIG_dom"/>
</dbReference>
<comment type="caution">
    <text evidence="4">The sequence shown here is derived from an EMBL/GenBank/DDBJ whole genome shotgun (WGS) entry which is preliminary data.</text>
</comment>
<feature type="region of interest" description="Disordered" evidence="1">
    <location>
        <begin position="754"/>
        <end position="775"/>
    </location>
</feature>
<feature type="transmembrane region" description="Helical" evidence="2">
    <location>
        <begin position="456"/>
        <end position="474"/>
    </location>
</feature>
<organism evidence="4 5">
    <name type="scientific">Candidatus Sulfomarinibacter kjeldsenii</name>
    <dbReference type="NCBI Taxonomy" id="2885994"/>
    <lineage>
        <taxon>Bacteria</taxon>
        <taxon>Pseudomonadati</taxon>
        <taxon>Acidobacteriota</taxon>
        <taxon>Thermoanaerobaculia</taxon>
        <taxon>Thermoanaerobaculales</taxon>
        <taxon>Candidatus Sulfomarinibacteraceae</taxon>
        <taxon>Candidatus Sulfomarinibacter</taxon>
    </lineage>
</organism>
<dbReference type="InterPro" id="IPR011621">
    <property type="entry name" value="Metal-dep_PHydrolase_7TM_intra"/>
</dbReference>
<dbReference type="CDD" id="cd00077">
    <property type="entry name" value="HDc"/>
    <property type="match status" value="1"/>
</dbReference>
<dbReference type="NCBIfam" id="TIGR00277">
    <property type="entry name" value="HDIG"/>
    <property type="match status" value="1"/>
</dbReference>
<dbReference type="PANTHER" id="PTHR36442:SF1">
    <property type="entry name" value="CYCLIC-DI-AMP PHOSPHODIESTERASE PGPH"/>
    <property type="match status" value="1"/>
</dbReference>
<dbReference type="Proteomes" id="UP000598633">
    <property type="component" value="Unassembled WGS sequence"/>
</dbReference>